<proteinExistence type="predicted"/>
<evidence type="ECO:0000313" key="3">
    <source>
        <dbReference type="Proteomes" id="UP000094527"/>
    </source>
</evidence>
<reference evidence="2 3" key="1">
    <citation type="journal article" date="2016" name="Genome Biol. Evol.">
        <title>Gene Family Evolution Reflects Adaptation to Soil Environmental Stressors in the Genome of the Collembolan Orchesella cincta.</title>
        <authorList>
            <person name="Faddeeva-Vakhrusheva A."/>
            <person name="Derks M.F."/>
            <person name="Anvar S.Y."/>
            <person name="Agamennone V."/>
            <person name="Suring W."/>
            <person name="Smit S."/>
            <person name="van Straalen N.M."/>
            <person name="Roelofs D."/>
        </authorList>
    </citation>
    <scope>NUCLEOTIDE SEQUENCE [LARGE SCALE GENOMIC DNA]</scope>
    <source>
        <tissue evidence="2">Mixed pool</tissue>
    </source>
</reference>
<protein>
    <submittedName>
        <fullName evidence="2">Uncharacterized protein</fullName>
    </submittedName>
</protein>
<keyword evidence="1" id="KW-1133">Transmembrane helix</keyword>
<organism evidence="2 3">
    <name type="scientific">Orchesella cincta</name>
    <name type="common">Springtail</name>
    <name type="synonym">Podura cincta</name>
    <dbReference type="NCBI Taxonomy" id="48709"/>
    <lineage>
        <taxon>Eukaryota</taxon>
        <taxon>Metazoa</taxon>
        <taxon>Ecdysozoa</taxon>
        <taxon>Arthropoda</taxon>
        <taxon>Hexapoda</taxon>
        <taxon>Collembola</taxon>
        <taxon>Entomobryomorpha</taxon>
        <taxon>Entomobryoidea</taxon>
        <taxon>Orchesellidae</taxon>
        <taxon>Orchesellinae</taxon>
        <taxon>Orchesella</taxon>
    </lineage>
</organism>
<gene>
    <name evidence="2" type="ORF">Ocin01_18894</name>
</gene>
<evidence type="ECO:0000256" key="1">
    <source>
        <dbReference type="SAM" id="Phobius"/>
    </source>
</evidence>
<keyword evidence="1" id="KW-0472">Membrane</keyword>
<accession>A0A1D2M493</accession>
<keyword evidence="1" id="KW-0812">Transmembrane</keyword>
<feature type="transmembrane region" description="Helical" evidence="1">
    <location>
        <begin position="26"/>
        <end position="47"/>
    </location>
</feature>
<keyword evidence="3" id="KW-1185">Reference proteome</keyword>
<dbReference type="Proteomes" id="UP000094527">
    <property type="component" value="Unassembled WGS sequence"/>
</dbReference>
<name>A0A1D2M493_ORCCI</name>
<dbReference type="AlphaFoldDB" id="A0A1D2M493"/>
<evidence type="ECO:0000313" key="2">
    <source>
        <dbReference type="EMBL" id="ODM87789.1"/>
    </source>
</evidence>
<dbReference type="EMBL" id="LJIJ01004690">
    <property type="protein sequence ID" value="ODM87789.1"/>
    <property type="molecule type" value="Genomic_DNA"/>
</dbReference>
<comment type="caution">
    <text evidence="2">The sequence shown here is derived from an EMBL/GenBank/DDBJ whole genome shotgun (WGS) entry which is preliminary data.</text>
</comment>
<sequence length="132" mass="14082">MIMKVKTVLKDSLSNTLKRHSVRRKCISFIHTSFALGKLGVFAYHPISSFLEAIMKVFMVLTALVAVASAQYDYTGPQRQNGGGARPVYATTTKGIPRIPATASTTSSTAIASTSSTTSTISATRGLHTTDL</sequence>